<gene>
    <name evidence="4" type="ORF">FHX42_000896</name>
</gene>
<evidence type="ECO:0000256" key="3">
    <source>
        <dbReference type="SAM" id="SignalP"/>
    </source>
</evidence>
<organism evidence="4 5">
    <name type="scientific">Halosaccharopolyspora lacisalsi</name>
    <dbReference type="NCBI Taxonomy" id="1000566"/>
    <lineage>
        <taxon>Bacteria</taxon>
        <taxon>Bacillati</taxon>
        <taxon>Actinomycetota</taxon>
        <taxon>Actinomycetes</taxon>
        <taxon>Pseudonocardiales</taxon>
        <taxon>Pseudonocardiaceae</taxon>
        <taxon>Halosaccharopolyspora</taxon>
    </lineage>
</organism>
<dbReference type="SUPFAM" id="SSF53850">
    <property type="entry name" value="Periplasmic binding protein-like II"/>
    <property type="match status" value="1"/>
</dbReference>
<proteinExistence type="inferred from homology"/>
<evidence type="ECO:0000256" key="1">
    <source>
        <dbReference type="ARBA" id="ARBA00006987"/>
    </source>
</evidence>
<dbReference type="Proteomes" id="UP000569329">
    <property type="component" value="Unassembled WGS sequence"/>
</dbReference>
<dbReference type="Pfam" id="PF03401">
    <property type="entry name" value="TctC"/>
    <property type="match status" value="1"/>
</dbReference>
<dbReference type="RefSeq" id="WP_182542856.1">
    <property type="nucleotide sequence ID" value="NZ_JACGWZ010000001.1"/>
</dbReference>
<dbReference type="PANTHER" id="PTHR42928:SF3">
    <property type="entry name" value="UPF0065 PROTEIN YFLP"/>
    <property type="match status" value="1"/>
</dbReference>
<dbReference type="InterPro" id="IPR005064">
    <property type="entry name" value="BUG"/>
</dbReference>
<dbReference type="PANTHER" id="PTHR42928">
    <property type="entry name" value="TRICARBOXYLATE-BINDING PROTEIN"/>
    <property type="match status" value="1"/>
</dbReference>
<dbReference type="AlphaFoldDB" id="A0A839DVV9"/>
<dbReference type="Gene3D" id="3.40.190.10">
    <property type="entry name" value="Periplasmic binding protein-like II"/>
    <property type="match status" value="1"/>
</dbReference>
<name>A0A839DVV9_9PSEU</name>
<dbReference type="Gene3D" id="3.40.190.150">
    <property type="entry name" value="Bordetella uptake gene, domain 1"/>
    <property type="match status" value="1"/>
</dbReference>
<dbReference type="CDD" id="cd07012">
    <property type="entry name" value="PBP2_Bug_TTT"/>
    <property type="match status" value="1"/>
</dbReference>
<dbReference type="PIRSF" id="PIRSF017082">
    <property type="entry name" value="YflP"/>
    <property type="match status" value="1"/>
</dbReference>
<dbReference type="EMBL" id="JACGWZ010000001">
    <property type="protein sequence ID" value="MBA8823567.1"/>
    <property type="molecule type" value="Genomic_DNA"/>
</dbReference>
<evidence type="ECO:0000313" key="5">
    <source>
        <dbReference type="Proteomes" id="UP000569329"/>
    </source>
</evidence>
<protein>
    <submittedName>
        <fullName evidence="4">Putative tricarboxylic transport membrane protein</fullName>
    </submittedName>
</protein>
<feature type="signal peptide" evidence="3">
    <location>
        <begin position="1"/>
        <end position="20"/>
    </location>
</feature>
<comment type="caution">
    <text evidence="4">The sequence shown here is derived from an EMBL/GenBank/DDBJ whole genome shotgun (WGS) entry which is preliminary data.</text>
</comment>
<comment type="similarity">
    <text evidence="1">Belongs to the UPF0065 (bug) family.</text>
</comment>
<reference evidence="4 5" key="1">
    <citation type="submission" date="2020-07" db="EMBL/GenBank/DDBJ databases">
        <title>Sequencing the genomes of 1000 actinobacteria strains.</title>
        <authorList>
            <person name="Klenk H.-P."/>
        </authorList>
    </citation>
    <scope>NUCLEOTIDE SEQUENCE [LARGE SCALE GENOMIC DNA]</scope>
    <source>
        <strain evidence="4 5">DSM 45975</strain>
    </source>
</reference>
<accession>A0A839DVV9</accession>
<sequence>MKKRLLTTLVAVLGVVIVGAATVDARSTAESGTGPRDKLHLIAPASPGGGWDTMTREFQSGIDAHDLSNTTEVLNIPGAGGTIGLTRLAGMTGRGNTLMATGAVMMGSIETTESRVTLGDVTPVARLADDYGVVVVPADSPYHSIRDLFAAWRADPASVVVGGGSAGGTDHLLTGMLMEAAGVETGKLNYIAYAGGGEVTAGMLNGGLDVGVSSYAEFAGQIKSGELRALGLSAPEPVRSIDVPTFREQGVDVQLANWRGLVAPPGLTSEQRAELVEIARQVHDSSQWQAALRRNGWKDTFRTGTEFKRFVDTESERIARISTKLGLS</sequence>
<keyword evidence="5" id="KW-1185">Reference proteome</keyword>
<evidence type="ECO:0000313" key="4">
    <source>
        <dbReference type="EMBL" id="MBA8823567.1"/>
    </source>
</evidence>
<feature type="region of interest" description="Disordered" evidence="2">
    <location>
        <begin position="27"/>
        <end position="48"/>
    </location>
</feature>
<dbReference type="InterPro" id="IPR042100">
    <property type="entry name" value="Bug_dom1"/>
</dbReference>
<evidence type="ECO:0000256" key="2">
    <source>
        <dbReference type="SAM" id="MobiDB-lite"/>
    </source>
</evidence>
<keyword evidence="3" id="KW-0732">Signal</keyword>
<feature type="chain" id="PRO_5032961508" evidence="3">
    <location>
        <begin position="21"/>
        <end position="328"/>
    </location>
</feature>